<comment type="caution">
    <text evidence="1">The sequence shown here is derived from an EMBL/GenBank/DDBJ whole genome shotgun (WGS) entry which is preliminary data.</text>
</comment>
<dbReference type="Proteomes" id="UP001595897">
    <property type="component" value="Unassembled WGS sequence"/>
</dbReference>
<gene>
    <name evidence="1" type="ORF">ACFO4O_04930</name>
</gene>
<accession>A0ABV9LVN1</accession>
<keyword evidence="2" id="KW-1185">Reference proteome</keyword>
<reference evidence="2" key="1">
    <citation type="journal article" date="2019" name="Int. J. Syst. Evol. Microbiol.">
        <title>The Global Catalogue of Microorganisms (GCM) 10K type strain sequencing project: providing services to taxonomists for standard genome sequencing and annotation.</title>
        <authorList>
            <consortium name="The Broad Institute Genomics Platform"/>
            <consortium name="The Broad Institute Genome Sequencing Center for Infectious Disease"/>
            <person name="Wu L."/>
            <person name="Ma J."/>
        </authorList>
    </citation>
    <scope>NUCLEOTIDE SEQUENCE [LARGE SCALE GENOMIC DNA]</scope>
    <source>
        <strain evidence="2">KACC 12507</strain>
    </source>
</reference>
<protein>
    <submittedName>
        <fullName evidence="1">Uncharacterized protein</fullName>
    </submittedName>
</protein>
<proteinExistence type="predicted"/>
<dbReference type="RefSeq" id="WP_382406241.1">
    <property type="nucleotide sequence ID" value="NZ_JBHSGU010000002.1"/>
</dbReference>
<sequence length="83" mass="9645">MRESNHGEAALLHAYTSPHPTFTHGYAQVVPFFSMRKLRLIYNELSIRNDFEFNDFDAFKHHVLSSVAPQLELGKWQAIASRR</sequence>
<dbReference type="EMBL" id="JBHSGU010000002">
    <property type="protein sequence ID" value="MFC4699498.1"/>
    <property type="molecule type" value="Genomic_DNA"/>
</dbReference>
<name>A0ABV9LVN1_9ALTE</name>
<evidence type="ECO:0000313" key="2">
    <source>
        <dbReference type="Proteomes" id="UP001595897"/>
    </source>
</evidence>
<organism evidence="1 2">
    <name type="scientific">Glaciecola siphonariae</name>
    <dbReference type="NCBI Taxonomy" id="521012"/>
    <lineage>
        <taxon>Bacteria</taxon>
        <taxon>Pseudomonadati</taxon>
        <taxon>Pseudomonadota</taxon>
        <taxon>Gammaproteobacteria</taxon>
        <taxon>Alteromonadales</taxon>
        <taxon>Alteromonadaceae</taxon>
        <taxon>Glaciecola</taxon>
    </lineage>
</organism>
<evidence type="ECO:0000313" key="1">
    <source>
        <dbReference type="EMBL" id="MFC4699498.1"/>
    </source>
</evidence>